<comment type="caution">
    <text evidence="2">The sequence shown here is derived from an EMBL/GenBank/DDBJ whole genome shotgun (WGS) entry which is preliminary data.</text>
</comment>
<protein>
    <submittedName>
        <fullName evidence="2">Uroporphyrinogen decarboxylase</fullName>
        <ecNumber evidence="2">4.1.1.37</ecNumber>
    </submittedName>
</protein>
<keyword evidence="2" id="KW-0456">Lyase</keyword>
<dbReference type="SUPFAM" id="SSF51726">
    <property type="entry name" value="UROD/MetE-like"/>
    <property type="match status" value="1"/>
</dbReference>
<dbReference type="AlphaFoldDB" id="A0A140LBX1"/>
<evidence type="ECO:0000313" key="3">
    <source>
        <dbReference type="Proteomes" id="UP000070427"/>
    </source>
</evidence>
<dbReference type="InParanoid" id="A0A140LBX1"/>
<dbReference type="InterPro" id="IPR038071">
    <property type="entry name" value="UROD/MetE-like_sf"/>
</dbReference>
<dbReference type="InterPro" id="IPR052024">
    <property type="entry name" value="Methanogen_methyltrans"/>
</dbReference>
<organism evidence="2 3">
    <name type="scientific">Fervidicola ferrireducens</name>
    <dbReference type="NCBI Taxonomy" id="520764"/>
    <lineage>
        <taxon>Bacteria</taxon>
        <taxon>Bacillati</taxon>
        <taxon>Bacillota</taxon>
        <taxon>Clostridia</taxon>
        <taxon>Thermosediminibacterales</taxon>
        <taxon>Thermosediminibacteraceae</taxon>
        <taxon>Fervidicola</taxon>
    </lineage>
</organism>
<evidence type="ECO:0000259" key="1">
    <source>
        <dbReference type="Pfam" id="PF01208"/>
    </source>
</evidence>
<name>A0A140LBX1_9FIRM</name>
<dbReference type="PANTHER" id="PTHR47099">
    <property type="entry name" value="METHYLCOBAMIDE:COM METHYLTRANSFERASE MTBA"/>
    <property type="match status" value="1"/>
</dbReference>
<gene>
    <name evidence="2" type="primary">hemE_1</name>
    <name evidence="2" type="ORF">AN618_06650</name>
</gene>
<keyword evidence="3" id="KW-1185">Reference proteome</keyword>
<dbReference type="InterPro" id="IPR000257">
    <property type="entry name" value="Uroporphyrinogen_deCOase"/>
</dbReference>
<evidence type="ECO:0000313" key="2">
    <source>
        <dbReference type="EMBL" id="KXG78046.1"/>
    </source>
</evidence>
<dbReference type="PANTHER" id="PTHR47099:SF1">
    <property type="entry name" value="METHYLCOBAMIDE:COM METHYLTRANSFERASE MTBA"/>
    <property type="match status" value="1"/>
</dbReference>
<accession>A0A140LBX1</accession>
<dbReference type="Proteomes" id="UP000070427">
    <property type="component" value="Unassembled WGS sequence"/>
</dbReference>
<dbReference type="EMBL" id="LOED01000005">
    <property type="protein sequence ID" value="KXG78046.1"/>
    <property type="molecule type" value="Genomic_DNA"/>
</dbReference>
<dbReference type="Pfam" id="PF01208">
    <property type="entry name" value="URO-D"/>
    <property type="match status" value="1"/>
</dbReference>
<dbReference type="GO" id="GO:0004853">
    <property type="term" value="F:uroporphyrinogen decarboxylase activity"/>
    <property type="evidence" value="ECO:0007669"/>
    <property type="project" value="UniProtKB-EC"/>
</dbReference>
<sequence length="181" mass="20221">MDIRRYPEKVKKAAEALVELLINYSLSFKAMGAKYAMFPLHLNEYLSPKLYKEFYWPTLKAIILRLLEEGIKSWVFFEGRHDAHLETILELPKGWGVAYFEKTDVVKAKQLLKGHTCVMGGIPVGLLVGGTPEKIKEYIRNLLEQVKPGGGFILAAGVGSVPADTPVENLKAVIEAVEEYG</sequence>
<reference evidence="2 3" key="1">
    <citation type="submission" date="2015-12" db="EMBL/GenBank/DDBJ databases">
        <title>Draft genome sequnece of Fervidicola ferrireducens strain Y170.</title>
        <authorList>
            <person name="Patel B.K."/>
        </authorList>
    </citation>
    <scope>NUCLEOTIDE SEQUENCE [LARGE SCALE GENOMIC DNA]</scope>
    <source>
        <strain evidence="2 3">Y170</strain>
    </source>
</reference>
<dbReference type="EC" id="4.1.1.37" evidence="2"/>
<proteinExistence type="predicted"/>
<dbReference type="GO" id="GO:0006779">
    <property type="term" value="P:porphyrin-containing compound biosynthetic process"/>
    <property type="evidence" value="ECO:0007669"/>
    <property type="project" value="InterPro"/>
</dbReference>
<feature type="domain" description="Uroporphyrinogen decarboxylase (URO-D)" evidence="1">
    <location>
        <begin position="3"/>
        <end position="180"/>
    </location>
</feature>
<dbReference type="STRING" id="520764.AN618_06650"/>
<dbReference type="Gene3D" id="3.20.20.210">
    <property type="match status" value="1"/>
</dbReference>